<dbReference type="PROSITE" id="PS51192">
    <property type="entry name" value="HELICASE_ATP_BIND_1"/>
    <property type="match status" value="1"/>
</dbReference>
<dbReference type="HAMAP" id="MF_00983">
    <property type="entry name" value="PriA"/>
    <property type="match status" value="1"/>
</dbReference>
<evidence type="ECO:0000259" key="13">
    <source>
        <dbReference type="PROSITE" id="PS51194"/>
    </source>
</evidence>
<feature type="binding site" evidence="11">
    <location>
        <position position="379"/>
    </location>
    <ligand>
        <name>Zn(2+)</name>
        <dbReference type="ChEBI" id="CHEBI:29105"/>
        <label>1</label>
    </ligand>
</feature>
<dbReference type="Pfam" id="PF00271">
    <property type="entry name" value="Helicase_C"/>
    <property type="match status" value="1"/>
</dbReference>
<comment type="catalytic activity">
    <reaction evidence="11">
        <text>ATP + H2O = ADP + phosphate + H(+)</text>
        <dbReference type="Rhea" id="RHEA:13065"/>
        <dbReference type="ChEBI" id="CHEBI:15377"/>
        <dbReference type="ChEBI" id="CHEBI:15378"/>
        <dbReference type="ChEBI" id="CHEBI:30616"/>
        <dbReference type="ChEBI" id="CHEBI:43474"/>
        <dbReference type="ChEBI" id="CHEBI:456216"/>
        <dbReference type="EC" id="5.6.2.4"/>
    </reaction>
</comment>
<evidence type="ECO:0000256" key="8">
    <source>
        <dbReference type="ARBA" id="ARBA00022840"/>
    </source>
</evidence>
<gene>
    <name evidence="11" type="primary">priA</name>
    <name evidence="14" type="ORF">Fokcrypt_00096</name>
</gene>
<dbReference type="SMART" id="SM00490">
    <property type="entry name" value="HELICc"/>
    <property type="match status" value="1"/>
</dbReference>
<dbReference type="Pfam" id="PF18074">
    <property type="entry name" value="PriA_C"/>
    <property type="match status" value="1"/>
</dbReference>
<feature type="binding site" evidence="11">
    <location>
        <position position="422"/>
    </location>
    <ligand>
        <name>Zn(2+)</name>
        <dbReference type="ChEBI" id="CHEBI:29105"/>
        <label>1</label>
    </ligand>
</feature>
<keyword evidence="8 11" id="KW-0067">ATP-binding</keyword>
<keyword evidence="10 11" id="KW-0413">Isomerase</keyword>
<dbReference type="InterPro" id="IPR014001">
    <property type="entry name" value="Helicase_ATP-bd"/>
</dbReference>
<dbReference type="PROSITE" id="PS51194">
    <property type="entry name" value="HELICASE_CTER"/>
    <property type="match status" value="1"/>
</dbReference>
<keyword evidence="3 11" id="KW-0479">Metal-binding</keyword>
<proteinExistence type="inferred from homology"/>
<evidence type="ECO:0000313" key="14">
    <source>
        <dbReference type="EMBL" id="WPX97591.1"/>
    </source>
</evidence>
<evidence type="ECO:0000313" key="15">
    <source>
        <dbReference type="Proteomes" id="UP001325140"/>
    </source>
</evidence>
<evidence type="ECO:0000256" key="2">
    <source>
        <dbReference type="ARBA" id="ARBA00022705"/>
    </source>
</evidence>
<evidence type="ECO:0000256" key="9">
    <source>
        <dbReference type="ARBA" id="ARBA00023125"/>
    </source>
</evidence>
<dbReference type="Pfam" id="PF00270">
    <property type="entry name" value="DEAD"/>
    <property type="match status" value="1"/>
</dbReference>
<keyword evidence="6 11" id="KW-0347">Helicase</keyword>
<dbReference type="SMART" id="SM00487">
    <property type="entry name" value="DEXDc"/>
    <property type="match status" value="1"/>
</dbReference>
<dbReference type="InterPro" id="IPR005259">
    <property type="entry name" value="PriA"/>
</dbReference>
<evidence type="ECO:0000256" key="4">
    <source>
        <dbReference type="ARBA" id="ARBA00022741"/>
    </source>
</evidence>
<reference evidence="14" key="1">
    <citation type="submission" date="2022-10" db="EMBL/GenBank/DDBJ databases">
        <title>Host association and intracellularity evolved multiple times independently in the Rickettsiales.</title>
        <authorList>
            <person name="Castelli M."/>
            <person name="Nardi T."/>
            <person name="Gammuto L."/>
            <person name="Bellinzona G."/>
            <person name="Sabaneyeva E."/>
            <person name="Potekhin A."/>
            <person name="Serra V."/>
            <person name="Petroni G."/>
            <person name="Sassera D."/>
        </authorList>
    </citation>
    <scope>NUCLEOTIDE SEQUENCE [LARGE SCALE GENOMIC DNA]</scope>
    <source>
        <strain evidence="14">US_Bl 11III1</strain>
    </source>
</reference>
<dbReference type="InterPro" id="IPR041222">
    <property type="entry name" value="PriA_3primeBD"/>
</dbReference>
<comment type="subunit">
    <text evidence="11">Component of the replication restart primosome.</text>
</comment>
<evidence type="ECO:0000256" key="7">
    <source>
        <dbReference type="ARBA" id="ARBA00022833"/>
    </source>
</evidence>
<dbReference type="Gene3D" id="3.40.1440.60">
    <property type="entry name" value="PriA, 3(prime) DNA-binding domain"/>
    <property type="match status" value="1"/>
</dbReference>
<dbReference type="Pfam" id="PF18319">
    <property type="entry name" value="Zn_ribbon_PriA"/>
    <property type="match status" value="1"/>
</dbReference>
<comment type="function">
    <text evidence="11">Initiates the restart of stalled replication forks, which reloads the replicative helicase on sites other than the origin of replication. Recognizes and binds to abandoned replication forks and remodels them to uncover a helicase loading site. Promotes assembly of the primosome at these replication forks.</text>
</comment>
<comment type="cofactor">
    <cofactor evidence="11">
        <name>Zn(2+)</name>
        <dbReference type="ChEBI" id="CHEBI:29105"/>
    </cofactor>
    <text evidence="11">Binds 2 zinc ions per subunit.</text>
</comment>
<evidence type="ECO:0000256" key="10">
    <source>
        <dbReference type="ARBA" id="ARBA00023235"/>
    </source>
</evidence>
<feature type="domain" description="Helicase ATP-binding" evidence="12">
    <location>
        <begin position="140"/>
        <end position="310"/>
    </location>
</feature>
<evidence type="ECO:0000256" key="11">
    <source>
        <dbReference type="HAMAP-Rule" id="MF_00983"/>
    </source>
</evidence>
<feature type="domain" description="Helicase C-terminal" evidence="13">
    <location>
        <begin position="414"/>
        <end position="572"/>
    </location>
</feature>
<keyword evidence="7 11" id="KW-0862">Zinc</keyword>
<comment type="similarity">
    <text evidence="11">Belongs to the helicase family. PriA subfamily.</text>
</comment>
<dbReference type="InterPro" id="IPR042115">
    <property type="entry name" value="PriA_3primeBD_sf"/>
</dbReference>
<evidence type="ECO:0000256" key="6">
    <source>
        <dbReference type="ARBA" id="ARBA00022806"/>
    </source>
</evidence>
<dbReference type="EMBL" id="CP110343">
    <property type="protein sequence ID" value="WPX97591.1"/>
    <property type="molecule type" value="Genomic_DNA"/>
</dbReference>
<protein>
    <recommendedName>
        <fullName evidence="11">Replication restart protein PriA</fullName>
    </recommendedName>
    <alternativeName>
        <fullName evidence="11">ATP-dependent DNA helicase PriA</fullName>
        <ecNumber evidence="11">5.6.2.4</ecNumber>
    </alternativeName>
    <alternativeName>
        <fullName evidence="11">DNA 3'-5' helicase PriA</fullName>
    </alternativeName>
</protein>
<dbReference type="InterPro" id="IPR001650">
    <property type="entry name" value="Helicase_C-like"/>
</dbReference>
<feature type="binding site" evidence="11">
    <location>
        <position position="382"/>
    </location>
    <ligand>
        <name>Zn(2+)</name>
        <dbReference type="ChEBI" id="CHEBI:29105"/>
        <label>1</label>
    </ligand>
</feature>
<evidence type="ECO:0000256" key="1">
    <source>
        <dbReference type="ARBA" id="ARBA00022515"/>
    </source>
</evidence>
<keyword evidence="15" id="KW-1185">Reference proteome</keyword>
<accession>A0ABZ0UQT3</accession>
<keyword evidence="1 11" id="KW-0639">Primosome</keyword>
<keyword evidence="4 11" id="KW-0547">Nucleotide-binding</keyword>
<keyword evidence="9 11" id="KW-0238">DNA-binding</keyword>
<evidence type="ECO:0000259" key="12">
    <source>
        <dbReference type="PROSITE" id="PS51192"/>
    </source>
</evidence>
<dbReference type="InterPro" id="IPR040498">
    <property type="entry name" value="PriA_CRR"/>
</dbReference>
<dbReference type="NCBIfam" id="TIGR00595">
    <property type="entry name" value="priA"/>
    <property type="match status" value="1"/>
</dbReference>
<name>A0ABZ0UQT3_9RICK</name>
<evidence type="ECO:0000256" key="5">
    <source>
        <dbReference type="ARBA" id="ARBA00022801"/>
    </source>
</evidence>
<keyword evidence="2 11" id="KW-0235">DNA replication</keyword>
<feature type="binding site" evidence="11">
    <location>
        <position position="391"/>
    </location>
    <ligand>
        <name>Zn(2+)</name>
        <dbReference type="ChEBI" id="CHEBI:29105"/>
        <label>2</label>
    </ligand>
</feature>
<dbReference type="InterPro" id="IPR041236">
    <property type="entry name" value="PriA_C"/>
</dbReference>
<feature type="binding site" evidence="11">
    <location>
        <position position="406"/>
    </location>
    <ligand>
        <name>Zn(2+)</name>
        <dbReference type="ChEBI" id="CHEBI:29105"/>
        <label>2</label>
    </ligand>
</feature>
<dbReference type="InterPro" id="IPR011545">
    <property type="entry name" value="DEAD/DEAH_box_helicase_dom"/>
</dbReference>
<dbReference type="PANTHER" id="PTHR30580">
    <property type="entry name" value="PRIMOSOMAL PROTEIN N"/>
    <property type="match status" value="1"/>
</dbReference>
<dbReference type="InterPro" id="IPR027417">
    <property type="entry name" value="P-loop_NTPase"/>
</dbReference>
<dbReference type="Proteomes" id="UP001325140">
    <property type="component" value="Chromosome"/>
</dbReference>
<dbReference type="Pfam" id="PF17764">
    <property type="entry name" value="PriA_3primeBD"/>
    <property type="match status" value="1"/>
</dbReference>
<dbReference type="SUPFAM" id="SSF52540">
    <property type="entry name" value="P-loop containing nucleoside triphosphate hydrolases"/>
    <property type="match status" value="1"/>
</dbReference>
<organism evidence="14 15">
    <name type="scientific">Candidatus Fokinia crypta</name>
    <dbReference type="NCBI Taxonomy" id="1920990"/>
    <lineage>
        <taxon>Bacteria</taxon>
        <taxon>Pseudomonadati</taxon>
        <taxon>Pseudomonadota</taxon>
        <taxon>Alphaproteobacteria</taxon>
        <taxon>Rickettsiales</taxon>
        <taxon>Candidatus Midichloriaceae</taxon>
        <taxon>Candidatus Fokinia</taxon>
    </lineage>
</organism>
<dbReference type="Gene3D" id="3.40.50.300">
    <property type="entry name" value="P-loop containing nucleotide triphosphate hydrolases"/>
    <property type="match status" value="2"/>
</dbReference>
<evidence type="ECO:0000256" key="3">
    <source>
        <dbReference type="ARBA" id="ARBA00022723"/>
    </source>
</evidence>
<keyword evidence="5 11" id="KW-0378">Hydrolase</keyword>
<dbReference type="PANTHER" id="PTHR30580:SF0">
    <property type="entry name" value="PRIMOSOMAL PROTEIN N"/>
    <property type="match status" value="1"/>
</dbReference>
<sequence>MLYIDVILPIAIDTYLTYSVQNLENDILGRFVIVPFRNTTTIGLVVSTHNTKHQFEVREIIKIIYELPHIDLNTMQFLKATAHYNMSPIGIFYKMILGGMHTKPHRIGKFKVSKDEILDNEALQDISLSSHQMRIASSIVANLQQYGVHVLHGVTGSGKTETYLYIAKKVIESGKQVLVLLPEILLSTQLSVRFKKYFREIGIWHSGVKQSDKSSTWHRIQRSYDDASMIKFVAGARSALYLPMHNIGLIIVDEEHDTSFKQEENPLYQARDMAIIRAKYHNIPIILSSATPSIQTIYNAKKGRYYYHKLEQRYSLSGIPNVEILDIRQNTLRSTCNSKQNTLPIIHPYSLQAIQYTLQKGEQVMLFINKRGYANVLMCSSCGARIGCEKCNVPLTYHKTKNIVLCHYCGYNHQLEYSCPACNSINSIRLYGLGIEKVKEELDKLLPNYESTVLSSDFVINKSNNILSEIENGKIKVIIGTQILSKGFHFPNLQLIIVIDSSSTPLISDIRALEKTYQNLYQLIGRAGREKDNARIILQTHEPTHWFVQSIINMNYDNFVKQEMQNRKNALMPPFAKLCSMSIQHQDQKTALQSIRAIEDIMRSENKKHNVVVMGTSECPIFRLNGTFRYRIILQSQHNMAIQNFLNNVFHKHPNIRKKMKIDIDPYSFI</sequence>
<feature type="binding site" evidence="11">
    <location>
        <position position="388"/>
    </location>
    <ligand>
        <name>Zn(2+)</name>
        <dbReference type="ChEBI" id="CHEBI:29105"/>
        <label>2</label>
    </ligand>
</feature>
<feature type="binding site" evidence="11">
    <location>
        <position position="419"/>
    </location>
    <ligand>
        <name>Zn(2+)</name>
        <dbReference type="ChEBI" id="CHEBI:29105"/>
        <label>1</label>
    </ligand>
</feature>
<dbReference type="EC" id="5.6.2.4" evidence="11"/>
<comment type="catalytic activity">
    <reaction evidence="11">
        <text>Couples ATP hydrolysis with the unwinding of duplex DNA by translocating in the 3'-5' direction.</text>
        <dbReference type="EC" id="5.6.2.4"/>
    </reaction>
</comment>
<dbReference type="CDD" id="cd17929">
    <property type="entry name" value="DEXHc_priA"/>
    <property type="match status" value="1"/>
</dbReference>
<feature type="binding site" evidence="11">
    <location>
        <position position="409"/>
    </location>
    <ligand>
        <name>Zn(2+)</name>
        <dbReference type="ChEBI" id="CHEBI:29105"/>
        <label>2</label>
    </ligand>
</feature>
<dbReference type="RefSeq" id="WP_323722248.1">
    <property type="nucleotide sequence ID" value="NZ_CP110343.1"/>
</dbReference>